<protein>
    <submittedName>
        <fullName evidence="2">DMT family transporter</fullName>
    </submittedName>
</protein>
<accession>A0ABU4RX60</accession>
<dbReference type="Pfam" id="PF04657">
    <property type="entry name" value="DMT_YdcZ"/>
    <property type="match status" value="1"/>
</dbReference>
<feature type="transmembrane region" description="Helical" evidence="1">
    <location>
        <begin position="95"/>
        <end position="116"/>
    </location>
</feature>
<keyword evidence="1" id="KW-0812">Transmembrane</keyword>
<feature type="transmembrane region" description="Helical" evidence="1">
    <location>
        <begin position="67"/>
        <end position="89"/>
    </location>
</feature>
<evidence type="ECO:0000256" key="1">
    <source>
        <dbReference type="SAM" id="Phobius"/>
    </source>
</evidence>
<proteinExistence type="predicted"/>
<sequence>MNWLSLLAFVSGAAIAVQMALNAKLGTLLGSPILASICAFTAAACFSTFALLITLREGPSLDQIKAVPFHLWYIGGLLSALAIASFYFLIPKMGLGAMVSFALSGQLVAAVVCGHFGWADVPSNPINLQRIGGLICLIAGLMLIHYER</sequence>
<keyword evidence="1" id="KW-1133">Transmembrane helix</keyword>
<evidence type="ECO:0000313" key="2">
    <source>
        <dbReference type="EMBL" id="MDX6849477.1"/>
    </source>
</evidence>
<dbReference type="Proteomes" id="UP001273505">
    <property type="component" value="Unassembled WGS sequence"/>
</dbReference>
<organism evidence="2 3">
    <name type="scientific">Gilvimarinus gilvus</name>
    <dbReference type="NCBI Taxonomy" id="3058038"/>
    <lineage>
        <taxon>Bacteria</taxon>
        <taxon>Pseudomonadati</taxon>
        <taxon>Pseudomonadota</taxon>
        <taxon>Gammaproteobacteria</taxon>
        <taxon>Cellvibrionales</taxon>
        <taxon>Cellvibrionaceae</taxon>
        <taxon>Gilvimarinus</taxon>
    </lineage>
</organism>
<evidence type="ECO:0000313" key="3">
    <source>
        <dbReference type="Proteomes" id="UP001273505"/>
    </source>
</evidence>
<dbReference type="PANTHER" id="PTHR34821">
    <property type="entry name" value="INNER MEMBRANE PROTEIN YDCZ"/>
    <property type="match status" value="1"/>
</dbReference>
<dbReference type="RefSeq" id="WP_302722826.1">
    <property type="nucleotide sequence ID" value="NZ_JAULRU010000570.1"/>
</dbReference>
<dbReference type="InterPro" id="IPR006750">
    <property type="entry name" value="YdcZ"/>
</dbReference>
<comment type="caution">
    <text evidence="2">The sequence shown here is derived from an EMBL/GenBank/DDBJ whole genome shotgun (WGS) entry which is preliminary data.</text>
</comment>
<reference evidence="2 3" key="1">
    <citation type="submission" date="2023-11" db="EMBL/GenBank/DDBJ databases">
        <title>Gilvimarinus fulvus sp. nov., isolated from the surface of Kelp.</title>
        <authorList>
            <person name="Sun Y.Y."/>
            <person name="Gong Y."/>
            <person name="Du Z.J."/>
        </authorList>
    </citation>
    <scope>NUCLEOTIDE SEQUENCE [LARGE SCALE GENOMIC DNA]</scope>
    <source>
        <strain evidence="2 3">SDUM040013</strain>
    </source>
</reference>
<keyword evidence="3" id="KW-1185">Reference proteome</keyword>
<gene>
    <name evidence="2" type="ORF">SCD92_08905</name>
</gene>
<dbReference type="EMBL" id="JAXAFO010000012">
    <property type="protein sequence ID" value="MDX6849477.1"/>
    <property type="molecule type" value="Genomic_DNA"/>
</dbReference>
<feature type="transmembrane region" description="Helical" evidence="1">
    <location>
        <begin position="33"/>
        <end position="55"/>
    </location>
</feature>
<dbReference type="PANTHER" id="PTHR34821:SF2">
    <property type="entry name" value="INNER MEMBRANE PROTEIN YDCZ"/>
    <property type="match status" value="1"/>
</dbReference>
<name>A0ABU4RX60_9GAMM</name>
<feature type="transmembrane region" description="Helical" evidence="1">
    <location>
        <begin position="128"/>
        <end position="146"/>
    </location>
</feature>
<keyword evidence="1" id="KW-0472">Membrane</keyword>